<dbReference type="Proteomes" id="UP000179769">
    <property type="component" value="Unassembled WGS sequence"/>
</dbReference>
<feature type="region of interest" description="Disordered" evidence="1">
    <location>
        <begin position="1"/>
        <end position="50"/>
    </location>
</feature>
<keyword evidence="3" id="KW-1185">Reference proteome</keyword>
<dbReference type="RefSeq" id="WP_071059828.1">
    <property type="nucleotide sequence ID" value="NZ_MAXA01000015.1"/>
</dbReference>
<organism evidence="2 3">
    <name type="scientific">Parafrankia soli</name>
    <dbReference type="NCBI Taxonomy" id="2599596"/>
    <lineage>
        <taxon>Bacteria</taxon>
        <taxon>Bacillati</taxon>
        <taxon>Actinomycetota</taxon>
        <taxon>Actinomycetes</taxon>
        <taxon>Frankiales</taxon>
        <taxon>Frankiaceae</taxon>
        <taxon>Parafrankia</taxon>
    </lineage>
</organism>
<proteinExistence type="predicted"/>
<accession>A0A1S1RDX2</accession>
<feature type="compositionally biased region" description="Basic and acidic residues" evidence="1">
    <location>
        <begin position="31"/>
        <end position="44"/>
    </location>
</feature>
<feature type="compositionally biased region" description="Polar residues" evidence="1">
    <location>
        <begin position="1"/>
        <end position="12"/>
    </location>
</feature>
<evidence type="ECO:0000313" key="2">
    <source>
        <dbReference type="EMBL" id="OHV44873.1"/>
    </source>
</evidence>
<dbReference type="OrthoDB" id="3785441at2"/>
<dbReference type="AlphaFoldDB" id="A0A1S1RDX2"/>
<dbReference type="InterPro" id="IPR046036">
    <property type="entry name" value="DUF5994"/>
</dbReference>
<dbReference type="Pfam" id="PF19457">
    <property type="entry name" value="DUF5994"/>
    <property type="match status" value="1"/>
</dbReference>
<comment type="caution">
    <text evidence="2">The sequence shown here is derived from an EMBL/GenBank/DDBJ whole genome shotgun (WGS) entry which is preliminary data.</text>
</comment>
<name>A0A1S1RDX2_9ACTN</name>
<evidence type="ECO:0000313" key="3">
    <source>
        <dbReference type="Proteomes" id="UP000179769"/>
    </source>
</evidence>
<gene>
    <name evidence="2" type="ORF">BBK14_30570</name>
</gene>
<sequence>MTTVHDTSTADQTDLARLDDDGGAPPRIRSHRLDGATPARERGPRLSMSPVDAPGGLDGAWWPTTGDLASELRDLVTTLAASPAGHLITRVSVNAAAWRDIPDRVTLPARPAVRVSWYTTLDPYLITLGRAAAPRIRLLIIPPGAAPEPARAILRRAATGRLVGSPGGILDAAGALGHVRTEAGRPDLGRS</sequence>
<evidence type="ECO:0000256" key="1">
    <source>
        <dbReference type="SAM" id="MobiDB-lite"/>
    </source>
</evidence>
<reference evidence="3" key="1">
    <citation type="submission" date="2016-07" db="EMBL/GenBank/DDBJ databases">
        <title>Frankia sp. NRRL B-16219 Genome sequencing.</title>
        <authorList>
            <person name="Ghodhbane-Gtari F."/>
            <person name="Swanson E."/>
            <person name="Gueddou A."/>
            <person name="Louati M."/>
            <person name="Nouioui I."/>
            <person name="Hezbri K."/>
            <person name="Abebe-Akele F."/>
            <person name="Simpson S."/>
            <person name="Morris K."/>
            <person name="Thomas K."/>
            <person name="Gtari M."/>
            <person name="Tisa L.S."/>
        </authorList>
    </citation>
    <scope>NUCLEOTIDE SEQUENCE [LARGE SCALE GENOMIC DNA]</scope>
    <source>
        <strain evidence="3">NRRL B-16219</strain>
    </source>
</reference>
<dbReference type="EMBL" id="MAXA01000015">
    <property type="protein sequence ID" value="OHV44873.1"/>
    <property type="molecule type" value="Genomic_DNA"/>
</dbReference>
<protein>
    <submittedName>
        <fullName evidence="2">Uncharacterized protein</fullName>
    </submittedName>
</protein>